<keyword evidence="3" id="KW-1185">Reference proteome</keyword>
<comment type="caution">
    <text evidence="2">The sequence shown here is derived from an EMBL/GenBank/DDBJ whole genome shotgun (WGS) entry which is preliminary data.</text>
</comment>
<organism evidence="2 3">
    <name type="scientific">Halomonas gemina</name>
    <dbReference type="NCBI Taxonomy" id="2945105"/>
    <lineage>
        <taxon>Bacteria</taxon>
        <taxon>Pseudomonadati</taxon>
        <taxon>Pseudomonadota</taxon>
        <taxon>Gammaproteobacteria</taxon>
        <taxon>Oceanospirillales</taxon>
        <taxon>Halomonadaceae</taxon>
        <taxon>Halomonas</taxon>
    </lineage>
</organism>
<feature type="domain" description="Type 4 fimbrial biogenesis protein PilX N-terminal" evidence="1">
    <location>
        <begin position="5"/>
        <end position="51"/>
    </location>
</feature>
<dbReference type="EMBL" id="JAMJPK010000009">
    <property type="protein sequence ID" value="MCL7942055.1"/>
    <property type="molecule type" value="Genomic_DNA"/>
</dbReference>
<proteinExistence type="predicted"/>
<dbReference type="InterPro" id="IPR025746">
    <property type="entry name" value="PilX_N_dom"/>
</dbReference>
<dbReference type="RefSeq" id="WP_250063491.1">
    <property type="nucleotide sequence ID" value="NZ_JAMJPK010000009.1"/>
</dbReference>
<name>A0ABT0T557_9GAMM</name>
<accession>A0ABT0T557</accession>
<evidence type="ECO:0000259" key="1">
    <source>
        <dbReference type="Pfam" id="PF14341"/>
    </source>
</evidence>
<evidence type="ECO:0000313" key="3">
    <source>
        <dbReference type="Proteomes" id="UP001165369"/>
    </source>
</evidence>
<protein>
    <submittedName>
        <fullName evidence="2">Pilus assembly PilX N-terminal domain-containing protein</fullName>
    </submittedName>
</protein>
<gene>
    <name evidence="2" type="ORF">M8009_17360</name>
</gene>
<reference evidence="2" key="1">
    <citation type="submission" date="2022-05" db="EMBL/GenBank/DDBJ databases">
        <title>Halomonas geminus sp. nov. and Halomonas llamarensis sp. nov. isolated from high-altitude salars of the Atacama Desert.</title>
        <authorList>
            <person name="Hintersatz C."/>
            <person name="Rojas L.A."/>
            <person name="Wei T.-S."/>
            <person name="Kutschke S."/>
            <person name="Lehmann F."/>
            <person name="Jain R."/>
            <person name="Pollmann K."/>
        </authorList>
    </citation>
    <scope>NUCLEOTIDE SEQUENCE</scope>
    <source>
        <strain evidence="2">ATCH28</strain>
    </source>
</reference>
<dbReference type="Proteomes" id="UP001165369">
    <property type="component" value="Unassembled WGS sequence"/>
</dbReference>
<dbReference type="Pfam" id="PF14341">
    <property type="entry name" value="PilX_N"/>
    <property type="match status" value="1"/>
</dbReference>
<evidence type="ECO:0000313" key="2">
    <source>
        <dbReference type="EMBL" id="MCL7942055.1"/>
    </source>
</evidence>
<sequence>MKHQKGAALIVVLSLLTISLMVGLSSMQSSQIDERLAGNYKAQSVAQMGAEDAASAGFEAAKEAGKFAGTSLDDLGGITWGEFNNNGNFDDEEAKEGGCDKVNCYYRHVNLDDKYYIVAMGGIDEGAVSVSEPVVIELDYDGGLIPTPEAALTCTGFSCGFFAKNPPTVISGKDYSEDVDTKGSISDGDINPDGFSGSECNADSGCYERAAYIVPDGSVDTGKADVQGETVTDRSGYEDVGFNPDGIQWDSEGGPESKLKGDIENLITLGANGDERITYWDESSSGEFSMPSSGIVVINGVNISMDVPGNFKFTGLIVVKDAAFNIRPAQGAGTVAVVGAIIAENANVDMQNGNPALLFSSEALASVGAIASPSGSGAGGDFSISEWK</sequence>